<comment type="caution">
    <text evidence="4">The sequence shown here is derived from an EMBL/GenBank/DDBJ whole genome shotgun (WGS) entry which is preliminary data.</text>
</comment>
<evidence type="ECO:0000313" key="5">
    <source>
        <dbReference type="Proteomes" id="UP001157974"/>
    </source>
</evidence>
<dbReference type="Pfam" id="PF00076">
    <property type="entry name" value="RRM_1"/>
    <property type="match status" value="2"/>
</dbReference>
<sequence>MPDGAAVLQSYVEGTSKKKRSFDLVSYDTGLELRDSHDEEVDPARAEFDASFFERSVLVQRLKLNTLPKAVKTHFEQVGEVLIADVLRRPSGKSLGIAIVEYAEPEAAKEALEKLQDTELEKAKIYVLPNKRRLERDPKPSKVVYLEHLPRIMTAADLRYLGEKFGKVLAAEKVLGKDGRTIRAGLIKFCSSSDATKAAKMLDERMLNGFVISAKLD</sequence>
<gene>
    <name evidence="4" type="ORF">NDN08_005717</name>
</gene>
<dbReference type="InterPro" id="IPR012677">
    <property type="entry name" value="Nucleotide-bd_a/b_plait_sf"/>
</dbReference>
<reference evidence="4 5" key="1">
    <citation type="journal article" date="2023" name="Nat. Commun.">
        <title>Origin of minicircular mitochondrial genomes in red algae.</title>
        <authorList>
            <person name="Lee Y."/>
            <person name="Cho C.H."/>
            <person name="Lee Y.M."/>
            <person name="Park S.I."/>
            <person name="Yang J.H."/>
            <person name="West J.A."/>
            <person name="Bhattacharya D."/>
            <person name="Yoon H.S."/>
        </authorList>
    </citation>
    <scope>NUCLEOTIDE SEQUENCE [LARGE SCALE GENOMIC DNA]</scope>
    <source>
        <strain evidence="4 5">CCMP1338</strain>
        <tissue evidence="4">Whole cell</tissue>
    </source>
</reference>
<dbReference type="InterPro" id="IPR000504">
    <property type="entry name" value="RRM_dom"/>
</dbReference>
<dbReference type="PANTHER" id="PTHR48025">
    <property type="entry name" value="OS02G0815200 PROTEIN"/>
    <property type="match status" value="1"/>
</dbReference>
<dbReference type="SMART" id="SM00360">
    <property type="entry name" value="RRM"/>
    <property type="match status" value="2"/>
</dbReference>
<organism evidence="4 5">
    <name type="scientific">Rhodosorus marinus</name>
    <dbReference type="NCBI Taxonomy" id="101924"/>
    <lineage>
        <taxon>Eukaryota</taxon>
        <taxon>Rhodophyta</taxon>
        <taxon>Stylonematophyceae</taxon>
        <taxon>Stylonematales</taxon>
        <taxon>Stylonemataceae</taxon>
        <taxon>Rhodosorus</taxon>
    </lineage>
</organism>
<feature type="domain" description="RRM" evidence="3">
    <location>
        <begin position="55"/>
        <end position="132"/>
    </location>
</feature>
<keyword evidence="5" id="KW-1185">Reference proteome</keyword>
<dbReference type="CDD" id="cd00590">
    <property type="entry name" value="RRM_SF"/>
    <property type="match status" value="2"/>
</dbReference>
<dbReference type="GO" id="GO:0003729">
    <property type="term" value="F:mRNA binding"/>
    <property type="evidence" value="ECO:0007669"/>
    <property type="project" value="TreeGrafter"/>
</dbReference>
<feature type="domain" description="RRM" evidence="3">
    <location>
        <begin position="142"/>
        <end position="217"/>
    </location>
</feature>
<evidence type="ECO:0000259" key="3">
    <source>
        <dbReference type="PROSITE" id="PS50102"/>
    </source>
</evidence>
<dbReference type="EMBL" id="JAMWBK010000001">
    <property type="protein sequence ID" value="KAJ8909018.1"/>
    <property type="molecule type" value="Genomic_DNA"/>
</dbReference>
<name>A0AAV8V2E2_9RHOD</name>
<protein>
    <recommendedName>
        <fullName evidence="3">RRM domain-containing protein</fullName>
    </recommendedName>
</protein>
<dbReference type="PROSITE" id="PS50102">
    <property type="entry name" value="RRM"/>
    <property type="match status" value="2"/>
</dbReference>
<dbReference type="InterPro" id="IPR050502">
    <property type="entry name" value="Euk_RNA-bind_prot"/>
</dbReference>
<dbReference type="Gene3D" id="3.30.70.330">
    <property type="match status" value="2"/>
</dbReference>
<dbReference type="InterPro" id="IPR035979">
    <property type="entry name" value="RBD_domain_sf"/>
</dbReference>
<keyword evidence="1 2" id="KW-0694">RNA-binding</keyword>
<evidence type="ECO:0000256" key="2">
    <source>
        <dbReference type="PROSITE-ProRule" id="PRU00176"/>
    </source>
</evidence>
<accession>A0AAV8V2E2</accession>
<evidence type="ECO:0000256" key="1">
    <source>
        <dbReference type="ARBA" id="ARBA00022884"/>
    </source>
</evidence>
<dbReference type="PANTHER" id="PTHR48025:SF1">
    <property type="entry name" value="RRM DOMAIN-CONTAINING PROTEIN"/>
    <property type="match status" value="1"/>
</dbReference>
<dbReference type="AlphaFoldDB" id="A0AAV8V2E2"/>
<evidence type="ECO:0000313" key="4">
    <source>
        <dbReference type="EMBL" id="KAJ8909018.1"/>
    </source>
</evidence>
<proteinExistence type="predicted"/>
<dbReference type="Proteomes" id="UP001157974">
    <property type="component" value="Unassembled WGS sequence"/>
</dbReference>
<dbReference type="SUPFAM" id="SSF54928">
    <property type="entry name" value="RNA-binding domain, RBD"/>
    <property type="match status" value="1"/>
</dbReference>